<keyword evidence="5" id="KW-0479">Metal-binding</keyword>
<dbReference type="SUPFAM" id="SSF55811">
    <property type="entry name" value="Nudix"/>
    <property type="match status" value="1"/>
</dbReference>
<dbReference type="HAMAP" id="MF_00202">
    <property type="entry name" value="Idi"/>
    <property type="match status" value="1"/>
</dbReference>
<evidence type="ECO:0000256" key="2">
    <source>
        <dbReference type="ARBA" id="ARBA00007579"/>
    </source>
</evidence>
<dbReference type="RefSeq" id="WP_009138085.1">
    <property type="nucleotide sequence ID" value="NZ_JH594598.1"/>
</dbReference>
<proteinExistence type="inferred from homology"/>
<dbReference type="InterPro" id="IPR011876">
    <property type="entry name" value="IsopentenylPP_isomerase_typ1"/>
</dbReference>
<keyword evidence="8" id="KW-0414">Isoprene biosynthesis</keyword>
<dbReference type="Gene3D" id="3.90.79.10">
    <property type="entry name" value="Nucleoside Triphosphate Pyrophosphohydrolase"/>
    <property type="match status" value="1"/>
</dbReference>
<sequence>MEYNTPNTTQVILVDTNDHPLGITDKLEAHRQGLLHRAILVFIFNHKGEWLLQRRTAFKYHSGGLWSNTCCTHAHPGEIPLEAAQRKLKEEMGLKCPLEKSFCFTYKAKLDHGVTEHEYEHVFTGYTEYMPDVNPLEVWDWKYLSSDIIRLDERLHPERYTVWFRQVYQKVLQYQKQKV</sequence>
<dbReference type="GO" id="GO:0046872">
    <property type="term" value="F:metal ion binding"/>
    <property type="evidence" value="ECO:0007669"/>
    <property type="project" value="UniProtKB-KW"/>
</dbReference>
<dbReference type="PIRSF" id="PIRSF018427">
    <property type="entry name" value="Isopntndiph_ism"/>
    <property type="match status" value="1"/>
</dbReference>
<feature type="active site" evidence="10">
    <location>
        <position position="71"/>
    </location>
</feature>
<evidence type="ECO:0000256" key="7">
    <source>
        <dbReference type="ARBA" id="ARBA00023211"/>
    </source>
</evidence>
<accession>H1DL06</accession>
<comment type="caution">
    <text evidence="12">The sequence shown here is derived from an EMBL/GenBank/DDBJ whole genome shotgun (WGS) entry which is preliminary data.</text>
</comment>
<dbReference type="InterPro" id="IPR056375">
    <property type="entry name" value="Idi_bact"/>
</dbReference>
<dbReference type="PATRIC" id="fig|742817.3.peg.3146"/>
<dbReference type="PANTHER" id="PTHR10885">
    <property type="entry name" value="ISOPENTENYL-DIPHOSPHATE DELTA-ISOMERASE"/>
    <property type="match status" value="1"/>
</dbReference>
<dbReference type="GO" id="GO:0009240">
    <property type="term" value="P:isopentenyl diphosphate biosynthetic process"/>
    <property type="evidence" value="ECO:0007669"/>
    <property type="project" value="TreeGrafter"/>
</dbReference>
<feature type="active site" evidence="10">
    <location>
        <position position="118"/>
    </location>
</feature>
<protein>
    <recommendedName>
        <fullName evidence="3">isopentenyl-diphosphate Delta-isomerase</fullName>
        <ecNumber evidence="3">5.3.3.2</ecNumber>
    </recommendedName>
</protein>
<evidence type="ECO:0000256" key="6">
    <source>
        <dbReference type="ARBA" id="ARBA00022842"/>
    </source>
</evidence>
<comment type="similarity">
    <text evidence="2">Belongs to the IPP isomerase type 1 family.</text>
</comment>
<feature type="domain" description="Nudix hydrolase" evidence="11">
    <location>
        <begin position="34"/>
        <end position="166"/>
    </location>
</feature>
<dbReference type="AlphaFoldDB" id="H1DL06"/>
<dbReference type="UniPathway" id="UPA00059">
    <property type="reaction ID" value="UER00104"/>
</dbReference>
<dbReference type="InterPro" id="IPR015797">
    <property type="entry name" value="NUDIX_hydrolase-like_dom_sf"/>
</dbReference>
<evidence type="ECO:0000259" key="11">
    <source>
        <dbReference type="PROSITE" id="PS51462"/>
    </source>
</evidence>
<evidence type="ECO:0000256" key="3">
    <source>
        <dbReference type="ARBA" id="ARBA00012057"/>
    </source>
</evidence>
<evidence type="ECO:0000256" key="4">
    <source>
        <dbReference type="ARBA" id="ARBA00022490"/>
    </source>
</evidence>
<keyword evidence="9 12" id="KW-0413">Isomerase</keyword>
<evidence type="ECO:0000256" key="8">
    <source>
        <dbReference type="ARBA" id="ARBA00023229"/>
    </source>
</evidence>
<keyword evidence="7" id="KW-0464">Manganese</keyword>
<organism evidence="12 13">
    <name type="scientific">Odoribacter laneus YIT 12061</name>
    <dbReference type="NCBI Taxonomy" id="742817"/>
    <lineage>
        <taxon>Bacteria</taxon>
        <taxon>Pseudomonadati</taxon>
        <taxon>Bacteroidota</taxon>
        <taxon>Bacteroidia</taxon>
        <taxon>Bacteroidales</taxon>
        <taxon>Odoribacteraceae</taxon>
        <taxon>Odoribacter</taxon>
    </lineage>
</organism>
<dbReference type="EMBL" id="ADMC01000034">
    <property type="protein sequence ID" value="EHP45097.1"/>
    <property type="molecule type" value="Genomic_DNA"/>
</dbReference>
<dbReference type="PANTHER" id="PTHR10885:SF0">
    <property type="entry name" value="ISOPENTENYL-DIPHOSPHATE DELTA-ISOMERASE"/>
    <property type="match status" value="1"/>
</dbReference>
<evidence type="ECO:0000313" key="12">
    <source>
        <dbReference type="EMBL" id="EHP45097.1"/>
    </source>
</evidence>
<dbReference type="CDD" id="cd02885">
    <property type="entry name" value="NUDIX_IPP_Isomerase"/>
    <property type="match status" value="1"/>
</dbReference>
<dbReference type="GO" id="GO:0004452">
    <property type="term" value="F:isopentenyl-diphosphate delta-isomerase activity"/>
    <property type="evidence" value="ECO:0007669"/>
    <property type="project" value="UniProtKB-EC"/>
</dbReference>
<dbReference type="EC" id="5.3.3.2" evidence="3"/>
<evidence type="ECO:0000256" key="1">
    <source>
        <dbReference type="ARBA" id="ARBA00004826"/>
    </source>
</evidence>
<comment type="pathway">
    <text evidence="1">Isoprenoid biosynthesis; dimethylallyl diphosphate biosynthesis; dimethylallyl diphosphate from isopentenyl diphosphate: step 1/1.</text>
</comment>
<dbReference type="GO" id="GO:0050992">
    <property type="term" value="P:dimethylallyl diphosphate biosynthetic process"/>
    <property type="evidence" value="ECO:0007669"/>
    <property type="project" value="UniProtKB-UniPathway"/>
</dbReference>
<evidence type="ECO:0000313" key="13">
    <source>
        <dbReference type="Proteomes" id="UP000004892"/>
    </source>
</evidence>
<dbReference type="PROSITE" id="PS51462">
    <property type="entry name" value="NUDIX"/>
    <property type="match status" value="1"/>
</dbReference>
<keyword evidence="13" id="KW-1185">Reference proteome</keyword>
<dbReference type="GeneID" id="98070462"/>
<name>H1DL06_9BACT</name>
<keyword evidence="4" id="KW-0963">Cytoplasm</keyword>
<keyword evidence="6" id="KW-0460">Magnesium</keyword>
<dbReference type="InterPro" id="IPR000086">
    <property type="entry name" value="NUDIX_hydrolase_dom"/>
</dbReference>
<evidence type="ECO:0000256" key="9">
    <source>
        <dbReference type="ARBA" id="ARBA00023235"/>
    </source>
</evidence>
<dbReference type="HOGENOM" id="CLU_060552_2_1_10"/>
<gene>
    <name evidence="12" type="ORF">HMPREF9449_02942</name>
</gene>
<evidence type="ECO:0000256" key="10">
    <source>
        <dbReference type="PIRSR" id="PIRSR018427-1"/>
    </source>
</evidence>
<dbReference type="Proteomes" id="UP000004892">
    <property type="component" value="Unassembled WGS sequence"/>
</dbReference>
<dbReference type="STRING" id="742817.HMPREF9449_02942"/>
<reference evidence="12 13" key="1">
    <citation type="submission" date="2012-01" db="EMBL/GenBank/DDBJ databases">
        <title>The Genome Sequence of Odoribacter laneus YIT 12061.</title>
        <authorList>
            <consortium name="The Broad Institute Genome Sequencing Platform"/>
            <person name="Earl A."/>
            <person name="Ward D."/>
            <person name="Feldgarden M."/>
            <person name="Gevers D."/>
            <person name="Morotomi M."/>
            <person name="Young S.K."/>
            <person name="Zeng Q."/>
            <person name="Gargeya S."/>
            <person name="Fitzgerald M."/>
            <person name="Haas B."/>
            <person name="Abouelleil A."/>
            <person name="Alvarado L."/>
            <person name="Arachchi H.M."/>
            <person name="Berlin A."/>
            <person name="Chapman S.B."/>
            <person name="Gearin G."/>
            <person name="Goldberg J."/>
            <person name="Griggs A."/>
            <person name="Gujja S."/>
            <person name="Hansen M."/>
            <person name="Heiman D."/>
            <person name="Howarth C."/>
            <person name="Larimer J."/>
            <person name="Lui A."/>
            <person name="MacDonald P.J.P."/>
            <person name="McCowen C."/>
            <person name="Montmayeur A."/>
            <person name="Murphy C."/>
            <person name="Neiman D."/>
            <person name="Pearson M."/>
            <person name="Priest M."/>
            <person name="Roberts A."/>
            <person name="Saif S."/>
            <person name="Shea T."/>
            <person name="Sisk P."/>
            <person name="Stolte C."/>
            <person name="Sykes S."/>
            <person name="Wortman J."/>
            <person name="Nusbaum C."/>
            <person name="Birren B."/>
        </authorList>
    </citation>
    <scope>NUCLEOTIDE SEQUENCE [LARGE SCALE GENOMIC DNA]</scope>
    <source>
        <strain evidence="12 13">YIT 12061</strain>
    </source>
</reference>
<dbReference type="GO" id="GO:0005737">
    <property type="term" value="C:cytoplasm"/>
    <property type="evidence" value="ECO:0007669"/>
    <property type="project" value="TreeGrafter"/>
</dbReference>
<dbReference type="NCBIfam" id="NF002995">
    <property type="entry name" value="PRK03759.1"/>
    <property type="match status" value="1"/>
</dbReference>
<dbReference type="eggNOG" id="COG1443">
    <property type="taxonomic scope" value="Bacteria"/>
</dbReference>
<evidence type="ECO:0000256" key="5">
    <source>
        <dbReference type="ARBA" id="ARBA00022723"/>
    </source>
</evidence>
<dbReference type="Pfam" id="PF00293">
    <property type="entry name" value="NUDIX"/>
    <property type="match status" value="1"/>
</dbReference>